<reference evidence="2" key="1">
    <citation type="submission" date="2010-08" db="EMBL/GenBank/DDBJ databases">
        <title>Genome sequence of Parvularcula bermudensis HTCC2503.</title>
        <authorList>
            <person name="Kang D.-M."/>
            <person name="Oh H.-M."/>
            <person name="Cho J.-C."/>
        </authorList>
    </citation>
    <scope>NUCLEOTIDE SEQUENCE [LARGE SCALE GENOMIC DNA]</scope>
    <source>
        <strain evidence="2">ATCC BAA-594 / HTCC2503 / KCTC 12087</strain>
    </source>
</reference>
<evidence type="ECO:0000313" key="2">
    <source>
        <dbReference type="Proteomes" id="UP000001302"/>
    </source>
</evidence>
<name>E0TGK7_PARBH</name>
<protein>
    <submittedName>
        <fullName evidence="1">Uncharacterized protein</fullName>
    </submittedName>
</protein>
<dbReference type="EMBL" id="CP002156">
    <property type="protein sequence ID" value="ADM10139.1"/>
    <property type="molecule type" value="Genomic_DNA"/>
</dbReference>
<proteinExistence type="predicted"/>
<organism evidence="1 2">
    <name type="scientific">Parvularcula bermudensis (strain ATCC BAA-594 / HTCC2503 / KCTC 12087)</name>
    <dbReference type="NCBI Taxonomy" id="314260"/>
    <lineage>
        <taxon>Bacteria</taxon>
        <taxon>Pseudomonadati</taxon>
        <taxon>Pseudomonadota</taxon>
        <taxon>Alphaproteobacteria</taxon>
        <taxon>Parvularculales</taxon>
        <taxon>Parvularculaceae</taxon>
        <taxon>Parvularcula</taxon>
    </lineage>
</organism>
<dbReference type="Proteomes" id="UP000001302">
    <property type="component" value="Chromosome"/>
</dbReference>
<accession>E0TGK7</accession>
<dbReference type="RefSeq" id="WP_013301113.1">
    <property type="nucleotide sequence ID" value="NC_014414.1"/>
</dbReference>
<dbReference type="HOGENOM" id="CLU_1174521_0_0_5"/>
<evidence type="ECO:0000313" key="1">
    <source>
        <dbReference type="EMBL" id="ADM10139.1"/>
    </source>
</evidence>
<reference evidence="1 2" key="2">
    <citation type="journal article" date="2011" name="J. Bacteriol.">
        <title>Complete genome sequence of strain HTCC2503T of Parvularcula bermudensis, the type species of the order "Parvularculales" in the class Alphaproteobacteria.</title>
        <authorList>
            <person name="Oh H.M."/>
            <person name="Kang I."/>
            <person name="Vergin K.L."/>
            <person name="Kang D."/>
            <person name="Rhee K.H."/>
            <person name="Giovannoni S.J."/>
            <person name="Cho J.C."/>
        </authorList>
    </citation>
    <scope>NUCLEOTIDE SEQUENCE [LARGE SCALE GENOMIC DNA]</scope>
    <source>
        <strain evidence="2">ATCC BAA-594 / HTCC2503 / KCTC 12087</strain>
    </source>
</reference>
<gene>
    <name evidence="1" type="ordered locus">PB2503_10439</name>
</gene>
<dbReference type="KEGG" id="pbr:PB2503_10439"/>
<keyword evidence="2" id="KW-1185">Reference proteome</keyword>
<sequence>MIDLASLAGFAGAYPDKVCLLSHRLGGHPDLSAASLQILACELPANAVVGADDEKLPGAIAVQSLATGAQSAITFRKLENVPRFCAITGGLTSMLGPLLGGLGRSAEFGEVTITGFGPATEEAADPLPTHRLLLQLRGDAHCLVRGEDGEVSLDLTANGGVFLPAGTAFKAKHGAGPTFRLELPWMTPALKDAADARAFRSLLGQRDTVYRPRPWQAGLYRVLRRLRLAPSTDQLR</sequence>
<dbReference type="STRING" id="314260.PB2503_10439"/>
<dbReference type="AlphaFoldDB" id="E0TGK7"/>